<dbReference type="SUPFAM" id="SSF51445">
    <property type="entry name" value="(Trans)glycosidases"/>
    <property type="match status" value="1"/>
</dbReference>
<gene>
    <name evidence="4" type="ORF">HNR42_002057</name>
</gene>
<evidence type="ECO:0000259" key="3">
    <source>
        <dbReference type="Pfam" id="PF04321"/>
    </source>
</evidence>
<comment type="caution">
    <text evidence="4">The sequence shown here is derived from an EMBL/GenBank/DDBJ whole genome shotgun (WGS) entry which is preliminary data.</text>
</comment>
<dbReference type="EMBL" id="JACHHG010000007">
    <property type="protein sequence ID" value="MBB6098622.1"/>
    <property type="molecule type" value="Genomic_DNA"/>
</dbReference>
<dbReference type="Pfam" id="PF04321">
    <property type="entry name" value="RmlD_sub_bind"/>
    <property type="match status" value="1"/>
</dbReference>
<dbReference type="CDD" id="cd05254">
    <property type="entry name" value="dTDP_HR_like_SDR_e"/>
    <property type="match status" value="1"/>
</dbReference>
<dbReference type="Gene3D" id="3.90.25.10">
    <property type="entry name" value="UDP-galactose 4-epimerase, domain 1"/>
    <property type="match status" value="1"/>
</dbReference>
<dbReference type="UniPathway" id="UPA00124"/>
<feature type="domain" description="RmlD-like substrate binding" evidence="3">
    <location>
        <begin position="440"/>
        <end position="692"/>
    </location>
</feature>
<dbReference type="GO" id="GO:0008831">
    <property type="term" value="F:dTDP-4-dehydrorhamnose reductase activity"/>
    <property type="evidence" value="ECO:0007669"/>
    <property type="project" value="UniProtKB-EC"/>
</dbReference>
<evidence type="ECO:0000256" key="2">
    <source>
        <dbReference type="RuleBase" id="RU364082"/>
    </source>
</evidence>
<dbReference type="EC" id="1.1.1.133" evidence="2"/>
<dbReference type="GO" id="GO:0005975">
    <property type="term" value="P:carbohydrate metabolic process"/>
    <property type="evidence" value="ECO:0007669"/>
    <property type="project" value="InterPro"/>
</dbReference>
<dbReference type="PANTHER" id="PTHR10491">
    <property type="entry name" value="DTDP-4-DEHYDRORHAMNOSE REDUCTASE"/>
    <property type="match status" value="1"/>
</dbReference>
<dbReference type="Proteomes" id="UP000569951">
    <property type="component" value="Unassembled WGS sequence"/>
</dbReference>
<dbReference type="SUPFAM" id="SSF51735">
    <property type="entry name" value="NAD(P)-binding Rossmann-fold domains"/>
    <property type="match status" value="1"/>
</dbReference>
<dbReference type="NCBIfam" id="TIGR01214">
    <property type="entry name" value="rmlD"/>
    <property type="match status" value="1"/>
</dbReference>
<organism evidence="4 5">
    <name type="scientific">Deinobacterium chartae</name>
    <dbReference type="NCBI Taxonomy" id="521158"/>
    <lineage>
        <taxon>Bacteria</taxon>
        <taxon>Thermotogati</taxon>
        <taxon>Deinococcota</taxon>
        <taxon>Deinococci</taxon>
        <taxon>Deinococcales</taxon>
        <taxon>Deinococcaceae</taxon>
        <taxon>Deinobacterium</taxon>
    </lineage>
</organism>
<dbReference type="RefSeq" id="WP_183987239.1">
    <property type="nucleotide sequence ID" value="NZ_JACHHG010000007.1"/>
</dbReference>
<dbReference type="InterPro" id="IPR005913">
    <property type="entry name" value="dTDP_dehydrorham_reduct"/>
</dbReference>
<evidence type="ECO:0000313" key="4">
    <source>
        <dbReference type="EMBL" id="MBB6098622.1"/>
    </source>
</evidence>
<dbReference type="InterPro" id="IPR017853">
    <property type="entry name" value="GH"/>
</dbReference>
<evidence type="ECO:0000256" key="1">
    <source>
        <dbReference type="ARBA" id="ARBA00010944"/>
    </source>
</evidence>
<sequence>MEPLELWVGVEATVNRIGDRFLDQLEHSGFARRLEDLDRLASLGARRLRFPLLWERTAPGRLEDARWEWSDLRLKRLRALRLEPIVGLMHHGSGPRSLSLVDPELPGALARYARAVAERYPWVDAYTPVNEPLTTARFSGLYGHWYPHARDDRTFLSALLYQLRGTALAMRAIRAVNPQARLVQTEDLGRTHSTPRLRYQADFENERRWLSFDLLCGRVGPEHPLWSYLLRSGIREHDLMWFAEQPCPPDIFGINAYVTSERFLDEHLAHYPKHTHGGNGRHTYADVEAVRVLEEPFGGFRARLRETHARYAAPIAVTETHLGCTREDQLRWLHETWQAALEVRAEGVDLRAVTVWSAFGAFDWDSLLTRPRGHYESGLWDLRAPEPRPTALVTLTRRLARGEPPGMPLLEGPGWWHRPERRLYGAGQRPHPLPAPGRPILITGAHGTLGQAIARACLERGLAYRLLTRAELDIADATSAESALDRLRPWAVINAAGYVRVDDAERDPRNRRENALGPQVLARACAGRDLPLVTFSSDLVFDGGQQRPYLESDAPAPLNAYGRSKHEAERAVLSLHPAALVIRTSAFFGFDPYNFAQHVLRELRARRPLRVARDQVITPTFVPDLAGCTLDLLIDAERGLWHLAHPEALSWYEFAQEIARRGGLEASLLEGVPSSELGQVARRPAYSALGSERGWIMPPLESALERFFAELPDLRAAAD</sequence>
<dbReference type="InterPro" id="IPR001360">
    <property type="entry name" value="Glyco_hydro_1"/>
</dbReference>
<proteinExistence type="inferred from homology"/>
<dbReference type="InterPro" id="IPR036291">
    <property type="entry name" value="NAD(P)-bd_dom_sf"/>
</dbReference>
<dbReference type="PANTHER" id="PTHR10491:SF4">
    <property type="entry name" value="METHIONINE ADENOSYLTRANSFERASE 2 SUBUNIT BETA"/>
    <property type="match status" value="1"/>
</dbReference>
<reference evidence="4 5" key="1">
    <citation type="submission" date="2020-08" db="EMBL/GenBank/DDBJ databases">
        <title>Genomic Encyclopedia of Type Strains, Phase IV (KMG-IV): sequencing the most valuable type-strain genomes for metagenomic binning, comparative biology and taxonomic classification.</title>
        <authorList>
            <person name="Goeker M."/>
        </authorList>
    </citation>
    <scope>NUCLEOTIDE SEQUENCE [LARGE SCALE GENOMIC DNA]</scope>
    <source>
        <strain evidence="4 5">DSM 21458</strain>
    </source>
</reference>
<dbReference type="GO" id="GO:0004553">
    <property type="term" value="F:hydrolase activity, hydrolyzing O-glycosyl compounds"/>
    <property type="evidence" value="ECO:0007669"/>
    <property type="project" value="InterPro"/>
</dbReference>
<protein>
    <recommendedName>
        <fullName evidence="2">dTDP-4-dehydrorhamnose reductase</fullName>
        <ecNumber evidence="2">1.1.1.133</ecNumber>
    </recommendedName>
</protein>
<dbReference type="Gene3D" id="3.20.20.80">
    <property type="entry name" value="Glycosidases"/>
    <property type="match status" value="1"/>
</dbReference>
<accession>A0A841I3N1</accession>
<keyword evidence="2" id="KW-0521">NADP</keyword>
<keyword evidence="5" id="KW-1185">Reference proteome</keyword>
<dbReference type="InterPro" id="IPR029903">
    <property type="entry name" value="RmlD-like-bd"/>
</dbReference>
<evidence type="ECO:0000313" key="5">
    <source>
        <dbReference type="Proteomes" id="UP000569951"/>
    </source>
</evidence>
<comment type="function">
    <text evidence="2">Catalyzes the reduction of dTDP-6-deoxy-L-lyxo-4-hexulose to yield dTDP-L-rhamnose.</text>
</comment>
<dbReference type="GO" id="GO:0019305">
    <property type="term" value="P:dTDP-rhamnose biosynthetic process"/>
    <property type="evidence" value="ECO:0007669"/>
    <property type="project" value="UniProtKB-UniPathway"/>
</dbReference>
<dbReference type="Gene3D" id="3.40.50.720">
    <property type="entry name" value="NAD(P)-binding Rossmann-like Domain"/>
    <property type="match status" value="1"/>
</dbReference>
<dbReference type="AlphaFoldDB" id="A0A841I3N1"/>
<comment type="similarity">
    <text evidence="1 2">Belongs to the dTDP-4-dehydrorhamnose reductase family.</text>
</comment>
<name>A0A841I3N1_9DEIO</name>
<keyword evidence="2 4" id="KW-0560">Oxidoreductase</keyword>
<comment type="pathway">
    <text evidence="2">Carbohydrate biosynthesis; dTDP-L-rhamnose biosynthesis.</text>
</comment>
<dbReference type="Pfam" id="PF00232">
    <property type="entry name" value="Glyco_hydro_1"/>
    <property type="match status" value="1"/>
</dbReference>